<accession>A0A4U5P937</accession>
<comment type="caution">
    <text evidence="1">The sequence shown here is derived from an EMBL/GenBank/DDBJ whole genome shotgun (WGS) entry which is preliminary data.</text>
</comment>
<reference evidence="1 2" key="2">
    <citation type="journal article" date="2019" name="G3 (Bethesda)">
        <title>Hybrid Assembly of the Genome of the Entomopathogenic Nematode Steinernema carpocapsae Identifies the X-Chromosome.</title>
        <authorList>
            <person name="Serra L."/>
            <person name="Macchietto M."/>
            <person name="Macias-Munoz A."/>
            <person name="McGill C.J."/>
            <person name="Rodriguez I.M."/>
            <person name="Rodriguez B."/>
            <person name="Murad R."/>
            <person name="Mortazavi A."/>
        </authorList>
    </citation>
    <scope>NUCLEOTIDE SEQUENCE [LARGE SCALE GENOMIC DNA]</scope>
    <source>
        <strain evidence="1 2">ALL</strain>
    </source>
</reference>
<name>A0A4U5P937_STECR</name>
<dbReference type="EMBL" id="AZBU02000002">
    <property type="protein sequence ID" value="TKR92807.1"/>
    <property type="molecule type" value="Genomic_DNA"/>
</dbReference>
<sequence length="180" mass="21034">MSLSQEQQLRANPNRIYARLQKLKSGRKLFSSHLNIHCSRLFSHFQNKLPSESSYTHSLHPLLVPNPNRRLRTSPPLAHSRLSKTRVCTSRRSVHLHFEPNLLASSALITARAFRFHFIQIFTFRFAKLHDFDEIMRFSSRFDERGSMTDLVDSDTSSYLRELDSFGRPPPQQIIDRDPE</sequence>
<keyword evidence="2" id="KW-1185">Reference proteome</keyword>
<proteinExistence type="predicted"/>
<gene>
    <name evidence="1" type="ORF">L596_007386</name>
</gene>
<dbReference type="Proteomes" id="UP000298663">
    <property type="component" value="Unassembled WGS sequence"/>
</dbReference>
<protein>
    <submittedName>
        <fullName evidence="1">Uncharacterized protein</fullName>
    </submittedName>
</protein>
<evidence type="ECO:0000313" key="1">
    <source>
        <dbReference type="EMBL" id="TKR92807.1"/>
    </source>
</evidence>
<organism evidence="1 2">
    <name type="scientific">Steinernema carpocapsae</name>
    <name type="common">Entomopathogenic nematode</name>
    <dbReference type="NCBI Taxonomy" id="34508"/>
    <lineage>
        <taxon>Eukaryota</taxon>
        <taxon>Metazoa</taxon>
        <taxon>Ecdysozoa</taxon>
        <taxon>Nematoda</taxon>
        <taxon>Chromadorea</taxon>
        <taxon>Rhabditida</taxon>
        <taxon>Tylenchina</taxon>
        <taxon>Panagrolaimomorpha</taxon>
        <taxon>Strongyloidoidea</taxon>
        <taxon>Steinernematidae</taxon>
        <taxon>Steinernema</taxon>
    </lineage>
</organism>
<dbReference type="OrthoDB" id="5859280at2759"/>
<reference evidence="1 2" key="1">
    <citation type="journal article" date="2015" name="Genome Biol.">
        <title>Comparative genomics of Steinernema reveals deeply conserved gene regulatory networks.</title>
        <authorList>
            <person name="Dillman A.R."/>
            <person name="Macchietto M."/>
            <person name="Porter C.F."/>
            <person name="Rogers A."/>
            <person name="Williams B."/>
            <person name="Antoshechkin I."/>
            <person name="Lee M.M."/>
            <person name="Goodwin Z."/>
            <person name="Lu X."/>
            <person name="Lewis E.E."/>
            <person name="Goodrich-Blair H."/>
            <person name="Stock S.P."/>
            <person name="Adams B.J."/>
            <person name="Sternberg P.W."/>
            <person name="Mortazavi A."/>
        </authorList>
    </citation>
    <scope>NUCLEOTIDE SEQUENCE [LARGE SCALE GENOMIC DNA]</scope>
    <source>
        <strain evidence="1 2">ALL</strain>
    </source>
</reference>
<dbReference type="AlphaFoldDB" id="A0A4U5P937"/>
<evidence type="ECO:0000313" key="2">
    <source>
        <dbReference type="Proteomes" id="UP000298663"/>
    </source>
</evidence>